<comment type="similarity">
    <text evidence="10">Belongs to the insect chemoreceptor superfamily. Heteromeric odorant receptor channel (TC 1.A.69) family.</text>
</comment>
<keyword evidence="6 10" id="KW-1133">Transmembrane helix</keyword>
<gene>
    <name evidence="11" type="ORF">LSTR_LSTR010696</name>
</gene>
<dbReference type="PANTHER" id="PTHR21137">
    <property type="entry name" value="ODORANT RECEPTOR"/>
    <property type="match status" value="1"/>
</dbReference>
<feature type="transmembrane region" description="Helical" evidence="10">
    <location>
        <begin position="171"/>
        <end position="195"/>
    </location>
</feature>
<evidence type="ECO:0000256" key="7">
    <source>
        <dbReference type="ARBA" id="ARBA00023136"/>
    </source>
</evidence>
<dbReference type="EMBL" id="QKKF02026142">
    <property type="protein sequence ID" value="RZF36585.1"/>
    <property type="molecule type" value="Genomic_DNA"/>
</dbReference>
<evidence type="ECO:0000256" key="4">
    <source>
        <dbReference type="ARBA" id="ARBA00022692"/>
    </source>
</evidence>
<evidence type="ECO:0000313" key="12">
    <source>
        <dbReference type="Proteomes" id="UP000291343"/>
    </source>
</evidence>
<dbReference type="InterPro" id="IPR004117">
    <property type="entry name" value="7tm6_olfct_rcpt"/>
</dbReference>
<evidence type="ECO:0000256" key="5">
    <source>
        <dbReference type="ARBA" id="ARBA00022725"/>
    </source>
</evidence>
<name>A0A482WSJ1_LAOST</name>
<feature type="transmembrane region" description="Helical" evidence="10">
    <location>
        <begin position="306"/>
        <end position="323"/>
    </location>
</feature>
<feature type="transmembrane region" description="Helical" evidence="10">
    <location>
        <begin position="125"/>
        <end position="151"/>
    </location>
</feature>
<dbReference type="PANTHER" id="PTHR21137:SF35">
    <property type="entry name" value="ODORANT RECEPTOR 19A-RELATED"/>
    <property type="match status" value="1"/>
</dbReference>
<keyword evidence="2" id="KW-1003">Cell membrane</keyword>
<evidence type="ECO:0000256" key="6">
    <source>
        <dbReference type="ARBA" id="ARBA00022989"/>
    </source>
</evidence>
<protein>
    <recommendedName>
        <fullName evidence="10">Odorant receptor</fullName>
    </recommendedName>
</protein>
<sequence>MGSFSILRKYIALVRFDKPHNSIPFLIIMTIAALAVVNMFLVIMNEQNNTEKRLMGIKDLVHVTCAFSVLIKLSFNPKGAIQLVNFIENGCIVDVSKIAGRVGNWRRIEECYSVRRKSMRKMFKVIYYLIIIVYIGAVNRNLFSSLLGGTADTKNSLTPFVYWCPAGYDSFTYFTLIYIFHSVLLLFMAFQGFFIEVTVYLATEKVLADFETIFLLLDDIATNFSEIELMGETRQSDEELELYNLDSNLRRDMSLIVKCHQNFNRNFKDCADFSAYGILVNTFNISIDTVFNIYLMMKAEDLRTSINYGVASFLVNLLGFFRFHTGNKIVNQNDIFRQALANLPWTDKGQWFKKTMTIMMGRANINTEIKPYNIFVLDHKTYTSLMKSIFTYGNFLYTTSNPTE</sequence>
<keyword evidence="9 10" id="KW-0807">Transducer</keyword>
<dbReference type="GO" id="GO:0005886">
    <property type="term" value="C:plasma membrane"/>
    <property type="evidence" value="ECO:0007669"/>
    <property type="project" value="UniProtKB-SubCell"/>
</dbReference>
<keyword evidence="4 10" id="KW-0812">Transmembrane</keyword>
<dbReference type="GO" id="GO:0007165">
    <property type="term" value="P:signal transduction"/>
    <property type="evidence" value="ECO:0007669"/>
    <property type="project" value="UniProtKB-KW"/>
</dbReference>
<dbReference type="InParanoid" id="A0A482WSJ1"/>
<evidence type="ECO:0000256" key="10">
    <source>
        <dbReference type="RuleBase" id="RU351113"/>
    </source>
</evidence>
<dbReference type="GO" id="GO:0004984">
    <property type="term" value="F:olfactory receptor activity"/>
    <property type="evidence" value="ECO:0007669"/>
    <property type="project" value="InterPro"/>
</dbReference>
<comment type="caution">
    <text evidence="10">Lacks conserved residue(s) required for the propagation of feature annotation.</text>
</comment>
<organism evidence="11 12">
    <name type="scientific">Laodelphax striatellus</name>
    <name type="common">Small brown planthopper</name>
    <name type="synonym">Delphax striatella</name>
    <dbReference type="NCBI Taxonomy" id="195883"/>
    <lineage>
        <taxon>Eukaryota</taxon>
        <taxon>Metazoa</taxon>
        <taxon>Ecdysozoa</taxon>
        <taxon>Arthropoda</taxon>
        <taxon>Hexapoda</taxon>
        <taxon>Insecta</taxon>
        <taxon>Pterygota</taxon>
        <taxon>Neoptera</taxon>
        <taxon>Paraneoptera</taxon>
        <taxon>Hemiptera</taxon>
        <taxon>Auchenorrhyncha</taxon>
        <taxon>Fulgoroidea</taxon>
        <taxon>Delphacidae</taxon>
        <taxon>Criomorphinae</taxon>
        <taxon>Laodelphax</taxon>
    </lineage>
</organism>
<feature type="transmembrane region" description="Helical" evidence="10">
    <location>
        <begin position="23"/>
        <end position="44"/>
    </location>
</feature>
<dbReference type="Pfam" id="PF02949">
    <property type="entry name" value="7tm_6"/>
    <property type="match status" value="1"/>
</dbReference>
<dbReference type="GO" id="GO:0005549">
    <property type="term" value="F:odorant binding"/>
    <property type="evidence" value="ECO:0007669"/>
    <property type="project" value="InterPro"/>
</dbReference>
<reference evidence="11 12" key="1">
    <citation type="journal article" date="2017" name="Gigascience">
        <title>Genome sequence of the small brown planthopper, Laodelphax striatellus.</title>
        <authorList>
            <person name="Zhu J."/>
            <person name="Jiang F."/>
            <person name="Wang X."/>
            <person name="Yang P."/>
            <person name="Bao Y."/>
            <person name="Zhao W."/>
            <person name="Wang W."/>
            <person name="Lu H."/>
            <person name="Wang Q."/>
            <person name="Cui N."/>
            <person name="Li J."/>
            <person name="Chen X."/>
            <person name="Luo L."/>
            <person name="Yu J."/>
            <person name="Kang L."/>
            <person name="Cui F."/>
        </authorList>
    </citation>
    <scope>NUCLEOTIDE SEQUENCE [LARGE SCALE GENOMIC DNA]</scope>
    <source>
        <strain evidence="11">Lst14</strain>
    </source>
</reference>
<keyword evidence="8 10" id="KW-0675">Receptor</keyword>
<accession>A0A482WSJ1</accession>
<evidence type="ECO:0000313" key="11">
    <source>
        <dbReference type="EMBL" id="RZF36585.1"/>
    </source>
</evidence>
<evidence type="ECO:0000256" key="2">
    <source>
        <dbReference type="ARBA" id="ARBA00022475"/>
    </source>
</evidence>
<keyword evidence="5 10" id="KW-0552">Olfaction</keyword>
<evidence type="ECO:0000256" key="3">
    <source>
        <dbReference type="ARBA" id="ARBA00022606"/>
    </source>
</evidence>
<dbReference type="OrthoDB" id="6634993at2759"/>
<keyword evidence="3 10" id="KW-0716">Sensory transduction</keyword>
<keyword evidence="12" id="KW-1185">Reference proteome</keyword>
<evidence type="ECO:0000256" key="8">
    <source>
        <dbReference type="ARBA" id="ARBA00023170"/>
    </source>
</evidence>
<comment type="subcellular location">
    <subcellularLocation>
        <location evidence="1 10">Cell membrane</location>
        <topology evidence="1 10">Multi-pass membrane protein</topology>
    </subcellularLocation>
</comment>
<keyword evidence="7 10" id="KW-0472">Membrane</keyword>
<proteinExistence type="inferred from homology"/>
<dbReference type="Proteomes" id="UP000291343">
    <property type="component" value="Unassembled WGS sequence"/>
</dbReference>
<feature type="transmembrane region" description="Helical" evidence="10">
    <location>
        <begin position="273"/>
        <end position="294"/>
    </location>
</feature>
<comment type="caution">
    <text evidence="11">The sequence shown here is derived from an EMBL/GenBank/DDBJ whole genome shotgun (WGS) entry which is preliminary data.</text>
</comment>
<evidence type="ECO:0000256" key="9">
    <source>
        <dbReference type="ARBA" id="ARBA00023224"/>
    </source>
</evidence>
<evidence type="ECO:0000256" key="1">
    <source>
        <dbReference type="ARBA" id="ARBA00004651"/>
    </source>
</evidence>
<dbReference type="AlphaFoldDB" id="A0A482WSJ1"/>